<protein>
    <submittedName>
        <fullName evidence="1">Uncharacterized protein</fullName>
    </submittedName>
</protein>
<comment type="caution">
    <text evidence="1">The sequence shown here is derived from an EMBL/GenBank/DDBJ whole genome shotgun (WGS) entry which is preliminary data.</text>
</comment>
<dbReference type="EMBL" id="WJXA01000005">
    <property type="protein sequence ID" value="KAF7143733.1"/>
    <property type="molecule type" value="Genomic_DNA"/>
</dbReference>
<name>A0A834H1H9_RHOSS</name>
<sequence>MSAQPKYCCADPYGKYESGISNGNPHIARLQSVAYADDLLVCGILAIAREEHVKHFPHVRNAMWDSLRQADSYDELQDCRCPETFEEHPPEARGQLQTLSPVDVSLGIGFVPQTNDYKVVRLNMIARNLDGVSLFSPQIEKTADEFSKSIDGL</sequence>
<reference evidence="1" key="1">
    <citation type="submission" date="2019-11" db="EMBL/GenBank/DDBJ databases">
        <authorList>
            <person name="Liu Y."/>
            <person name="Hou J."/>
            <person name="Li T.-Q."/>
            <person name="Guan C.-H."/>
            <person name="Wu X."/>
            <person name="Wu H.-Z."/>
            <person name="Ling F."/>
            <person name="Zhang R."/>
            <person name="Shi X.-G."/>
            <person name="Ren J.-P."/>
            <person name="Chen E.-F."/>
            <person name="Sun J.-M."/>
        </authorList>
    </citation>
    <scope>NUCLEOTIDE SEQUENCE</scope>
    <source>
        <strain evidence="1">Adult_tree_wgs_1</strain>
        <tissue evidence="1">Leaves</tissue>
    </source>
</reference>
<evidence type="ECO:0000313" key="1">
    <source>
        <dbReference type="EMBL" id="KAF7143733.1"/>
    </source>
</evidence>
<dbReference type="Proteomes" id="UP000626092">
    <property type="component" value="Unassembled WGS sequence"/>
</dbReference>
<organism evidence="1 2">
    <name type="scientific">Rhododendron simsii</name>
    <name type="common">Sims's rhododendron</name>
    <dbReference type="NCBI Taxonomy" id="118357"/>
    <lineage>
        <taxon>Eukaryota</taxon>
        <taxon>Viridiplantae</taxon>
        <taxon>Streptophyta</taxon>
        <taxon>Embryophyta</taxon>
        <taxon>Tracheophyta</taxon>
        <taxon>Spermatophyta</taxon>
        <taxon>Magnoliopsida</taxon>
        <taxon>eudicotyledons</taxon>
        <taxon>Gunneridae</taxon>
        <taxon>Pentapetalae</taxon>
        <taxon>asterids</taxon>
        <taxon>Ericales</taxon>
        <taxon>Ericaceae</taxon>
        <taxon>Ericoideae</taxon>
        <taxon>Rhodoreae</taxon>
        <taxon>Rhododendron</taxon>
    </lineage>
</organism>
<dbReference type="AlphaFoldDB" id="A0A834H1H9"/>
<proteinExistence type="predicted"/>
<gene>
    <name evidence="1" type="ORF">RHSIM_Rhsim05G0026800</name>
</gene>
<dbReference type="OrthoDB" id="69964at2759"/>
<accession>A0A834H1H9</accession>
<evidence type="ECO:0000313" key="2">
    <source>
        <dbReference type="Proteomes" id="UP000626092"/>
    </source>
</evidence>
<keyword evidence="2" id="KW-1185">Reference proteome</keyword>